<dbReference type="VEuPathDB" id="FungiDB:I7I52_00302"/>
<accession>A0A8H7Z7E7</accession>
<organism evidence="2 3">
    <name type="scientific">Ajellomyces capsulatus</name>
    <name type="common">Darling's disease fungus</name>
    <name type="synonym">Histoplasma capsulatum</name>
    <dbReference type="NCBI Taxonomy" id="5037"/>
    <lineage>
        <taxon>Eukaryota</taxon>
        <taxon>Fungi</taxon>
        <taxon>Dikarya</taxon>
        <taxon>Ascomycota</taxon>
        <taxon>Pezizomycotina</taxon>
        <taxon>Eurotiomycetes</taxon>
        <taxon>Eurotiomycetidae</taxon>
        <taxon>Onygenales</taxon>
        <taxon>Ajellomycetaceae</taxon>
        <taxon>Histoplasma</taxon>
    </lineage>
</organism>
<dbReference type="AlphaFoldDB" id="A0A8H7Z7E7"/>
<evidence type="ECO:0000313" key="3">
    <source>
        <dbReference type="Proteomes" id="UP000670092"/>
    </source>
</evidence>
<reference evidence="2 3" key="1">
    <citation type="submission" date="2021-01" db="EMBL/GenBank/DDBJ databases">
        <title>Chromosome-level genome assembly of a human fungal pathogen reveals clustering of transcriptionally co-regulated genes.</title>
        <authorList>
            <person name="Voorhies M."/>
            <person name="Cohen S."/>
            <person name="Shea T.P."/>
            <person name="Petrus S."/>
            <person name="Munoz J.F."/>
            <person name="Poplawski S."/>
            <person name="Goldman W.E."/>
            <person name="Michael T."/>
            <person name="Cuomo C.A."/>
            <person name="Sil A."/>
            <person name="Beyhan S."/>
        </authorList>
    </citation>
    <scope>NUCLEOTIDE SEQUENCE [LARGE SCALE GENOMIC DNA]</scope>
    <source>
        <strain evidence="2 3">G184AR</strain>
    </source>
</reference>
<sequence length="228" mass="24923">MSDQNILRARETFATILSYYENRSNSSSDYSTSLPPPDWARSARSSEYGNIIIGYIQPRPPTAEQAAQAQQYLSDLLRSQETRNSLSPTERQLFTAAVSEPISLVNRRPPNPAPSNTPPSTTFVLSPRPSNQPPPSTYQSTAFPPSPHPPNPPPCNTDPSSLRESHPPSMTPPSASPRATTEVLPPISPRTLAQLSSSGQAAVANHEESRTRARRLDAYNQLNIPRDG</sequence>
<dbReference type="Proteomes" id="UP000670092">
    <property type="component" value="Unassembled WGS sequence"/>
</dbReference>
<dbReference type="OrthoDB" id="4206931at2759"/>
<feature type="compositionally biased region" description="Low complexity" evidence="1">
    <location>
        <begin position="23"/>
        <end position="33"/>
    </location>
</feature>
<name>A0A8H7Z7E7_AJECA</name>
<comment type="caution">
    <text evidence="2">The sequence shown here is derived from an EMBL/GenBank/DDBJ whole genome shotgun (WGS) entry which is preliminary data.</text>
</comment>
<evidence type="ECO:0000256" key="1">
    <source>
        <dbReference type="SAM" id="MobiDB-lite"/>
    </source>
</evidence>
<protein>
    <submittedName>
        <fullName evidence="2">Uncharacterized protein</fullName>
    </submittedName>
</protein>
<feature type="region of interest" description="Disordered" evidence="1">
    <location>
        <begin position="23"/>
        <end position="42"/>
    </location>
</feature>
<evidence type="ECO:0000313" key="2">
    <source>
        <dbReference type="EMBL" id="KAG5302610.1"/>
    </source>
</evidence>
<feature type="compositionally biased region" description="Basic and acidic residues" evidence="1">
    <location>
        <begin position="205"/>
        <end position="217"/>
    </location>
</feature>
<proteinExistence type="predicted"/>
<gene>
    <name evidence="2" type="ORF">I7I52_00302</name>
</gene>
<dbReference type="EMBL" id="JAEVHI010000001">
    <property type="protein sequence ID" value="KAG5302610.1"/>
    <property type="molecule type" value="Genomic_DNA"/>
</dbReference>
<feature type="region of interest" description="Disordered" evidence="1">
    <location>
        <begin position="100"/>
        <end position="228"/>
    </location>
</feature>
<feature type="compositionally biased region" description="Pro residues" evidence="1">
    <location>
        <begin position="144"/>
        <end position="156"/>
    </location>
</feature>
<feature type="compositionally biased region" description="Polar residues" evidence="1">
    <location>
        <begin position="191"/>
        <end position="200"/>
    </location>
</feature>